<dbReference type="GO" id="GO:0016592">
    <property type="term" value="C:mediator complex"/>
    <property type="evidence" value="ECO:0007669"/>
    <property type="project" value="InterPro"/>
</dbReference>
<dbReference type="VEuPathDB" id="FungiDB:yc1106_04777"/>
<dbReference type="EMBL" id="CP089276">
    <property type="protein sequence ID" value="USP77503.1"/>
    <property type="molecule type" value="Genomic_DNA"/>
</dbReference>
<evidence type="ECO:0000256" key="4">
    <source>
        <dbReference type="RuleBase" id="RU364152"/>
    </source>
</evidence>
<proteinExistence type="inferred from homology"/>
<evidence type="ECO:0000256" key="3">
    <source>
        <dbReference type="ARBA" id="ARBA00023242"/>
    </source>
</evidence>
<keyword evidence="4" id="KW-0804">Transcription</keyword>
<comment type="similarity">
    <text evidence="2 4">Belongs to the Mediator complex subunit 20 family.</text>
</comment>
<comment type="subcellular location">
    <subcellularLocation>
        <location evidence="1 4">Nucleus</location>
    </subcellularLocation>
</comment>
<keyword evidence="3 4" id="KW-0539">Nucleus</keyword>
<dbReference type="GO" id="GO:0006357">
    <property type="term" value="P:regulation of transcription by RNA polymerase II"/>
    <property type="evidence" value="ECO:0007669"/>
    <property type="project" value="InterPro"/>
</dbReference>
<dbReference type="GO" id="GO:0003712">
    <property type="term" value="F:transcription coregulator activity"/>
    <property type="evidence" value="ECO:0007669"/>
    <property type="project" value="InterPro"/>
</dbReference>
<comment type="function">
    <text evidence="4">Component of the Mediator complex, a coactivator involved in the regulated transcription of nearly all RNA polymerase II-dependent genes. Mediator functions as a bridge to convey information from gene-specific regulatory proteins to the basal RNA polymerase II transcription machinery. Mediator is recruited to promoters by direct interactions with regulatory proteins and serves as a scaffold for the assembly of a functional preinitiation complex with RNA polymerase II and the general transcription factors.</text>
</comment>
<sequence length="273" mass="30085">MKYSGLYFISNPSTSVEAALSTVTSLTQNIETSFLNATRQSPWTLSYRAFRDVIPPGYQPPTGPDGKPKPYVHSYQHLLHLSTLASNRTYVYAQPAEQPATTASIPLRQQDAHASMLRNQSSALWAPRHVLAVREGSSYTAGLCTIQIGELRATREGPQSGALLSPGVVLCITTVVGADESDNDIESGYTSLENGAATDNTNIKKEEGDKEDEVDFTYAQSVIRECWNTIKQGKDLGRSEVREFMMAPKAEANKEKQRELAVHMWCDALRIRG</sequence>
<evidence type="ECO:0000313" key="6">
    <source>
        <dbReference type="Proteomes" id="UP001056012"/>
    </source>
</evidence>
<dbReference type="InterPro" id="IPR013921">
    <property type="entry name" value="Mediator_Med20"/>
</dbReference>
<keyword evidence="4" id="KW-0805">Transcription regulation</keyword>
<accession>A0A9Q8ZB20</accession>
<comment type="subunit">
    <text evidence="4">Component of the Mediator complex.</text>
</comment>
<evidence type="ECO:0000256" key="1">
    <source>
        <dbReference type="ARBA" id="ARBA00004123"/>
    </source>
</evidence>
<dbReference type="OrthoDB" id="1854899at2759"/>
<evidence type="ECO:0000256" key="2">
    <source>
        <dbReference type="ARBA" id="ARBA00010743"/>
    </source>
</evidence>
<protein>
    <recommendedName>
        <fullName evidence="4">Mediator of RNA polymerase II transcription subunit 20</fullName>
    </recommendedName>
    <alternativeName>
        <fullName evidence="4">Mediator complex subunit 20</fullName>
    </alternativeName>
</protein>
<organism evidence="5 6">
    <name type="scientific">Curvularia clavata</name>
    <dbReference type="NCBI Taxonomy" id="95742"/>
    <lineage>
        <taxon>Eukaryota</taxon>
        <taxon>Fungi</taxon>
        <taxon>Dikarya</taxon>
        <taxon>Ascomycota</taxon>
        <taxon>Pezizomycotina</taxon>
        <taxon>Dothideomycetes</taxon>
        <taxon>Pleosporomycetidae</taxon>
        <taxon>Pleosporales</taxon>
        <taxon>Pleosporineae</taxon>
        <taxon>Pleosporaceae</taxon>
        <taxon>Curvularia</taxon>
    </lineage>
</organism>
<reference evidence="5" key="1">
    <citation type="submission" date="2021-12" db="EMBL/GenBank/DDBJ databases">
        <title>Curvularia clavata genome.</title>
        <authorList>
            <person name="Cao Y."/>
        </authorList>
    </citation>
    <scope>NUCLEOTIDE SEQUENCE</scope>
    <source>
        <strain evidence="5">Yc1106</strain>
    </source>
</reference>
<keyword evidence="4" id="KW-0010">Activator</keyword>
<dbReference type="Proteomes" id="UP001056012">
    <property type="component" value="Chromosome 3"/>
</dbReference>
<keyword evidence="6" id="KW-1185">Reference proteome</keyword>
<dbReference type="AlphaFoldDB" id="A0A9Q8ZB20"/>
<dbReference type="Pfam" id="PF08612">
    <property type="entry name" value="Med20"/>
    <property type="match status" value="1"/>
</dbReference>
<name>A0A9Q8ZB20_CURCL</name>
<evidence type="ECO:0000313" key="5">
    <source>
        <dbReference type="EMBL" id="USP77503.1"/>
    </source>
</evidence>
<gene>
    <name evidence="4" type="primary">MED20</name>
    <name evidence="5" type="ORF">yc1106_04777</name>
</gene>